<dbReference type="RefSeq" id="XP_003048606.1">
    <property type="nucleotide sequence ID" value="XM_003048560.1"/>
</dbReference>
<name>C7Z018_FUSV7</name>
<dbReference type="InParanoid" id="C7Z018"/>
<evidence type="ECO:0008006" key="3">
    <source>
        <dbReference type="Google" id="ProtNLM"/>
    </source>
</evidence>
<reference evidence="1 2" key="1">
    <citation type="journal article" date="2009" name="PLoS Genet.">
        <title>The genome of Nectria haematococca: contribution of supernumerary chromosomes to gene expansion.</title>
        <authorList>
            <person name="Coleman J.J."/>
            <person name="Rounsley S.D."/>
            <person name="Rodriguez-Carres M."/>
            <person name="Kuo A."/>
            <person name="Wasmann C.C."/>
            <person name="Grimwood J."/>
            <person name="Schmutz J."/>
            <person name="Taga M."/>
            <person name="White G.J."/>
            <person name="Zhou S."/>
            <person name="Schwartz D.C."/>
            <person name="Freitag M."/>
            <person name="Ma L.J."/>
            <person name="Danchin E.G."/>
            <person name="Henrissat B."/>
            <person name="Coutinho P.M."/>
            <person name="Nelson D.R."/>
            <person name="Straney D."/>
            <person name="Napoli C.A."/>
            <person name="Barker B.M."/>
            <person name="Gribskov M."/>
            <person name="Rep M."/>
            <person name="Kroken S."/>
            <person name="Molnar I."/>
            <person name="Rensing C."/>
            <person name="Kennell J.C."/>
            <person name="Zamora J."/>
            <person name="Farman M.L."/>
            <person name="Selker E.U."/>
            <person name="Salamov A."/>
            <person name="Shapiro H."/>
            <person name="Pangilinan J."/>
            <person name="Lindquist E."/>
            <person name="Lamers C."/>
            <person name="Grigoriev I.V."/>
            <person name="Geiser D.M."/>
            <person name="Covert S.F."/>
            <person name="Temporini E."/>
            <person name="Vanetten H.D."/>
        </authorList>
    </citation>
    <scope>NUCLEOTIDE SEQUENCE [LARGE SCALE GENOMIC DNA]</scope>
    <source>
        <strain evidence="2">ATCC MYA-4622 / CBS 123669 / FGSC 9596 / NRRL 45880 / 77-13-4</strain>
    </source>
</reference>
<protein>
    <recommendedName>
        <fullName evidence="3">ABM domain-containing protein</fullName>
    </recommendedName>
</protein>
<dbReference type="HOGENOM" id="CLU_1069779_0_0_1"/>
<proteinExistence type="predicted"/>
<evidence type="ECO:0000313" key="2">
    <source>
        <dbReference type="Proteomes" id="UP000005206"/>
    </source>
</evidence>
<evidence type="ECO:0000313" key="1">
    <source>
        <dbReference type="EMBL" id="EEU42893.1"/>
    </source>
</evidence>
<keyword evidence="2" id="KW-1185">Reference proteome</keyword>
<dbReference type="EMBL" id="GG698904">
    <property type="protein sequence ID" value="EEU42893.1"/>
    <property type="molecule type" value="Genomic_DNA"/>
</dbReference>
<organism evidence="1 2">
    <name type="scientific">Fusarium vanettenii (strain ATCC MYA-4622 / CBS 123669 / FGSC 9596 / NRRL 45880 / 77-13-4)</name>
    <name type="common">Fusarium solani subsp. pisi</name>
    <dbReference type="NCBI Taxonomy" id="660122"/>
    <lineage>
        <taxon>Eukaryota</taxon>
        <taxon>Fungi</taxon>
        <taxon>Dikarya</taxon>
        <taxon>Ascomycota</taxon>
        <taxon>Pezizomycotina</taxon>
        <taxon>Sordariomycetes</taxon>
        <taxon>Hypocreomycetidae</taxon>
        <taxon>Hypocreales</taxon>
        <taxon>Nectriaceae</taxon>
        <taxon>Fusarium</taxon>
        <taxon>Fusarium solani species complex</taxon>
        <taxon>Fusarium vanettenii</taxon>
    </lineage>
</organism>
<dbReference type="KEGG" id="nhe:NECHADRAFT_84219"/>
<dbReference type="Proteomes" id="UP000005206">
    <property type="component" value="Chromosome 8"/>
</dbReference>
<dbReference type="AlphaFoldDB" id="C7Z018"/>
<dbReference type="VEuPathDB" id="FungiDB:NECHADRAFT_84219"/>
<dbReference type="eggNOG" id="ENOG502RJ28">
    <property type="taxonomic scope" value="Eukaryota"/>
</dbReference>
<sequence length="271" mass="30319">MSLFPPSPPGIYEFTEVLTFHFSDPSVPPALSDESTAVGKVWASTLKTYLELEQTGIVYWTLVHGSSQRAKLFVDWKTDLGREQFESSTKFGNLRLAWDTVISAPVHSIIYRLPWGGHRGHPGLHSSYDTVSTFITFNFSVTLTEEDKGKLGNLLLQFARSVLQSPGGVVSSYCTTGWELNNTSCCGIFRYIGIQEMQSFLQQSQMFEELRSLATNGTEVEFMEVRCYNHGWQGSADKTYPENPGADAFFASIRELSQQIGPREPGRPMFG</sequence>
<dbReference type="OrthoDB" id="3830579at2759"/>
<accession>C7Z018</accession>
<dbReference type="OMA" id="ETGIVWW"/>
<dbReference type="GeneID" id="9667499"/>
<gene>
    <name evidence="1" type="ORF">NECHADRAFT_84219</name>
</gene>